<dbReference type="SUPFAM" id="SSF47336">
    <property type="entry name" value="ACP-like"/>
    <property type="match status" value="1"/>
</dbReference>
<dbReference type="InterPro" id="IPR029058">
    <property type="entry name" value="AB_hydrolase_fold"/>
</dbReference>
<dbReference type="InterPro" id="IPR001031">
    <property type="entry name" value="Thioesterase"/>
</dbReference>
<dbReference type="Gene3D" id="3.30.300.30">
    <property type="match status" value="1"/>
</dbReference>
<dbReference type="AlphaFoldDB" id="A0A0U1LM05"/>
<feature type="domain" description="Carrier" evidence="4">
    <location>
        <begin position="559"/>
        <end position="636"/>
    </location>
</feature>
<dbReference type="Proteomes" id="UP000054383">
    <property type="component" value="Unassembled WGS sequence"/>
</dbReference>
<dbReference type="InterPro" id="IPR042099">
    <property type="entry name" value="ANL_N_sf"/>
</dbReference>
<dbReference type="STRING" id="28573.A0A0U1LM05"/>
<feature type="coiled-coil region" evidence="3">
    <location>
        <begin position="535"/>
        <end position="562"/>
    </location>
</feature>
<dbReference type="EMBL" id="CVMT01000001">
    <property type="protein sequence ID" value="CRG83981.1"/>
    <property type="molecule type" value="Genomic_DNA"/>
</dbReference>
<dbReference type="PROSITE" id="PS00455">
    <property type="entry name" value="AMP_BINDING"/>
    <property type="match status" value="1"/>
</dbReference>
<dbReference type="PANTHER" id="PTHR24096:SF267">
    <property type="entry name" value="MALONATE--COA LIGASE ACSF3, MITOCHONDRIAL"/>
    <property type="match status" value="1"/>
</dbReference>
<dbReference type="OMA" id="LWPAFGM"/>
<dbReference type="Pfam" id="PF00550">
    <property type="entry name" value="PP-binding"/>
    <property type="match status" value="1"/>
</dbReference>
<keyword evidence="3" id="KW-0175">Coiled coil</keyword>
<dbReference type="Gene3D" id="3.40.50.1820">
    <property type="entry name" value="alpha/beta hydrolase"/>
    <property type="match status" value="1"/>
</dbReference>
<dbReference type="Gene3D" id="1.10.1200.10">
    <property type="entry name" value="ACP-like"/>
    <property type="match status" value="1"/>
</dbReference>
<dbReference type="InterPro" id="IPR036736">
    <property type="entry name" value="ACP-like_sf"/>
</dbReference>
<keyword evidence="2" id="KW-0597">Phosphoprotein</keyword>
<dbReference type="InterPro" id="IPR045851">
    <property type="entry name" value="AMP-bd_C_sf"/>
</dbReference>
<keyword evidence="1" id="KW-0596">Phosphopantetheine</keyword>
<dbReference type="InterPro" id="IPR009081">
    <property type="entry name" value="PP-bd_ACP"/>
</dbReference>
<protein>
    <recommendedName>
        <fullName evidence="4">Carrier domain-containing protein</fullName>
    </recommendedName>
</protein>
<gene>
    <name evidence="5" type="ORF">PISL3812_01331</name>
</gene>
<dbReference type="SMART" id="SM00823">
    <property type="entry name" value="PKS_PP"/>
    <property type="match status" value="1"/>
</dbReference>
<dbReference type="SUPFAM" id="SSF56801">
    <property type="entry name" value="Acetyl-CoA synthetase-like"/>
    <property type="match status" value="1"/>
</dbReference>
<dbReference type="InterPro" id="IPR000873">
    <property type="entry name" value="AMP-dep_synth/lig_dom"/>
</dbReference>
<dbReference type="InterPro" id="IPR020806">
    <property type="entry name" value="PKS_PP-bd"/>
</dbReference>
<dbReference type="GO" id="GO:0006633">
    <property type="term" value="P:fatty acid biosynthetic process"/>
    <property type="evidence" value="ECO:0007669"/>
    <property type="project" value="TreeGrafter"/>
</dbReference>
<dbReference type="SUPFAM" id="SSF53474">
    <property type="entry name" value="alpha/beta-Hydrolases"/>
    <property type="match status" value="1"/>
</dbReference>
<dbReference type="PROSITE" id="PS50075">
    <property type="entry name" value="CARRIER"/>
    <property type="match status" value="1"/>
</dbReference>
<evidence type="ECO:0000259" key="4">
    <source>
        <dbReference type="PROSITE" id="PS50075"/>
    </source>
</evidence>
<evidence type="ECO:0000313" key="5">
    <source>
        <dbReference type="EMBL" id="CRG83981.1"/>
    </source>
</evidence>
<dbReference type="InterPro" id="IPR020845">
    <property type="entry name" value="AMP-binding_CS"/>
</dbReference>
<dbReference type="Pfam" id="PF00975">
    <property type="entry name" value="Thioesterase"/>
    <property type="match status" value="1"/>
</dbReference>
<proteinExistence type="predicted"/>
<dbReference type="Gene3D" id="3.40.50.12780">
    <property type="entry name" value="N-terminal domain of ligase-like"/>
    <property type="match status" value="1"/>
</dbReference>
<organism evidence="5 6">
    <name type="scientific">Talaromyces islandicus</name>
    <name type="common">Penicillium islandicum</name>
    <dbReference type="NCBI Taxonomy" id="28573"/>
    <lineage>
        <taxon>Eukaryota</taxon>
        <taxon>Fungi</taxon>
        <taxon>Dikarya</taxon>
        <taxon>Ascomycota</taxon>
        <taxon>Pezizomycotina</taxon>
        <taxon>Eurotiomycetes</taxon>
        <taxon>Eurotiomycetidae</taxon>
        <taxon>Eurotiales</taxon>
        <taxon>Trichocomaceae</taxon>
        <taxon>Talaromyces</taxon>
        <taxon>Talaromyces sect. Islandici</taxon>
    </lineage>
</organism>
<evidence type="ECO:0000256" key="1">
    <source>
        <dbReference type="ARBA" id="ARBA00022450"/>
    </source>
</evidence>
<name>A0A0U1LM05_TALIS</name>
<sequence length="919" mass="101691">MSSNNLAELLQETAREFPESRLIIYDPGVSVPAEISYNSLYIQAQHNAEILQSLQSFKAGSPIILRLNNHQDFLLWFWGVVFAGGIPVPLPPLSNVDEQRKKHIQHLSELFNGPICITSDDMQSYFMHDNHNVKVYTVGSLREQPTPGSLSHTSVDPETNDLALLMMTSGSTGNPKAVCLSYTQIISAVAGKASVRRLPAKKPFLNWIGLDHVASLVEIHIQALYLGVDQIHIQANDIIASPLRFLDLLCFHQVCRSFAPNSFLASLVSTFEAEKGQSKPKTWDLSHLAVLASGGEANDVRTCVAASEMFASHGAPRNVITPGFGMTETCAGAIFNLDCPAYDVKTGNPFASVGRCMKGIEMRVQSSSTSPGEVGHLEVRGDAVFSGYYRNQKATEETFTADGWFRTGDLATLDSAGNLHVIGRLTDVMNINGVKYNCEDLEASHLQNLHSRLHRLIGFSFRPAGLHTEHVAIAYVPKEPVLQDQDFIYIHDTIVQTTILSTGVRPQIVALEKEALSATSIGKVSRSRMRKLLESGAFTEQIASYEQRLKALRKQNIIQANNSFEALLLEDVTSCLGIEPDDIGLNTPFFDLGMTSMDLIRLKKRISERLDIDIPIITFMKSPTVGELAAALRESDPSERSIYNPVVTLRSSGTNQPLWLVHPGVGEILVFLGLSKEINDRPVYALRARGFEAGEPHFANIPEIVAAYFDAIKKVQPQGPYAIAGYSYGTMLAFEVSKRLESTGDEIWFLGSFNLPPHIKSRMRQLTWNSCLLHLMNFLDLITESVVDEMEETIPQISRDKAIPKLLEIADSGRMTELGLDERSLSNWVDLAYGLQSMATTYEPSGSVSSIDVFHCIPLKMAAKSREDWLKTHLSKWADFSRTVPKFHSVGGSHYTMIGADHVVEFAKTLRSALRERGI</sequence>
<dbReference type="OrthoDB" id="10253869at2759"/>
<evidence type="ECO:0000256" key="3">
    <source>
        <dbReference type="SAM" id="Coils"/>
    </source>
</evidence>
<dbReference type="GO" id="GO:0031957">
    <property type="term" value="F:very long-chain fatty acid-CoA ligase activity"/>
    <property type="evidence" value="ECO:0007669"/>
    <property type="project" value="TreeGrafter"/>
</dbReference>
<dbReference type="GO" id="GO:0031177">
    <property type="term" value="F:phosphopantetheine binding"/>
    <property type="evidence" value="ECO:0007669"/>
    <property type="project" value="InterPro"/>
</dbReference>
<evidence type="ECO:0000256" key="2">
    <source>
        <dbReference type="ARBA" id="ARBA00022553"/>
    </source>
</evidence>
<keyword evidence="6" id="KW-1185">Reference proteome</keyword>
<evidence type="ECO:0000313" key="6">
    <source>
        <dbReference type="Proteomes" id="UP000054383"/>
    </source>
</evidence>
<accession>A0A0U1LM05</accession>
<reference evidence="5 6" key="1">
    <citation type="submission" date="2015-04" db="EMBL/GenBank/DDBJ databases">
        <authorList>
            <person name="Syromyatnikov M.Y."/>
            <person name="Popov V.N."/>
        </authorList>
    </citation>
    <scope>NUCLEOTIDE SEQUENCE [LARGE SCALE GENOMIC DNA]</scope>
    <source>
        <strain evidence="5">WF-38-12</strain>
    </source>
</reference>
<dbReference type="Pfam" id="PF00501">
    <property type="entry name" value="AMP-binding"/>
    <property type="match status" value="1"/>
</dbReference>
<dbReference type="PANTHER" id="PTHR24096">
    <property type="entry name" value="LONG-CHAIN-FATTY-ACID--COA LIGASE"/>
    <property type="match status" value="1"/>
</dbReference>